<evidence type="ECO:0000256" key="9">
    <source>
        <dbReference type="ARBA" id="ARBA00048968"/>
    </source>
</evidence>
<dbReference type="SUPFAM" id="SSF64438">
    <property type="entry name" value="CNF1/YfiH-like putative cysteine hydrolases"/>
    <property type="match status" value="1"/>
</dbReference>
<evidence type="ECO:0000313" key="13">
    <source>
        <dbReference type="Proteomes" id="UP000241048"/>
    </source>
</evidence>
<gene>
    <name evidence="12" type="primary">pgeF</name>
    <name evidence="12" type="ORF">C7U56_01860</name>
</gene>
<dbReference type="CDD" id="cd16833">
    <property type="entry name" value="YfiH"/>
    <property type="match status" value="1"/>
</dbReference>
<reference evidence="12 13" key="1">
    <citation type="submission" date="2018-03" db="EMBL/GenBank/DDBJ databases">
        <title>Lachnoclostridium SNUG30386 gen.nov., sp.nov., isolated from human faeces.</title>
        <authorList>
            <person name="Seo B."/>
            <person name="Jeon K."/>
            <person name="Ko G."/>
        </authorList>
    </citation>
    <scope>NUCLEOTIDE SEQUENCE [LARGE SCALE GENOMIC DNA]</scope>
    <source>
        <strain evidence="12 13">SNUG30386</strain>
    </source>
</reference>
<dbReference type="AlphaFoldDB" id="A0A2T3FTY8"/>
<evidence type="ECO:0000256" key="3">
    <source>
        <dbReference type="ARBA" id="ARBA00007353"/>
    </source>
</evidence>
<evidence type="ECO:0000256" key="1">
    <source>
        <dbReference type="ARBA" id="ARBA00000553"/>
    </source>
</evidence>
<comment type="catalytic activity">
    <reaction evidence="8">
        <text>adenosine + H2O + H(+) = inosine + NH4(+)</text>
        <dbReference type="Rhea" id="RHEA:24408"/>
        <dbReference type="ChEBI" id="CHEBI:15377"/>
        <dbReference type="ChEBI" id="CHEBI:15378"/>
        <dbReference type="ChEBI" id="CHEBI:16335"/>
        <dbReference type="ChEBI" id="CHEBI:17596"/>
        <dbReference type="ChEBI" id="CHEBI:28938"/>
        <dbReference type="EC" id="3.5.4.4"/>
    </reaction>
    <physiologicalReaction direction="left-to-right" evidence="8">
        <dbReference type="Rhea" id="RHEA:24409"/>
    </physiologicalReaction>
</comment>
<dbReference type="GO" id="GO:0017061">
    <property type="term" value="F:S-methyl-5-thioadenosine phosphorylase activity"/>
    <property type="evidence" value="ECO:0007669"/>
    <property type="project" value="UniProtKB-EC"/>
</dbReference>
<comment type="caution">
    <text evidence="12">The sequence shown here is derived from an EMBL/GenBank/DDBJ whole genome shotgun (WGS) entry which is preliminary data.</text>
</comment>
<dbReference type="Pfam" id="PF02578">
    <property type="entry name" value="Cu-oxidase_4"/>
    <property type="match status" value="1"/>
</dbReference>
<comment type="function">
    <text evidence="2">Purine nucleoside enzyme that catalyzes the phosphorolysis of adenosine and inosine nucleosides, yielding D-ribose 1-phosphate and the respective free bases, adenine and hypoxanthine. Also catalyzes the phosphorolysis of S-methyl-5'-thioadenosine into adenine and S-methyl-5-thio-alpha-D-ribose 1-phosphate. Also has adenosine deaminase activity.</text>
</comment>
<organism evidence="12 13">
    <name type="scientific">Clostridium fessum</name>
    <dbReference type="NCBI Taxonomy" id="2126740"/>
    <lineage>
        <taxon>Bacteria</taxon>
        <taxon>Bacillati</taxon>
        <taxon>Bacillota</taxon>
        <taxon>Clostridia</taxon>
        <taxon>Eubacteriales</taxon>
        <taxon>Clostridiaceae</taxon>
        <taxon>Clostridium</taxon>
    </lineage>
</organism>
<dbReference type="NCBIfam" id="TIGR00726">
    <property type="entry name" value="peptidoglycan editing factor PgeF"/>
    <property type="match status" value="1"/>
</dbReference>
<evidence type="ECO:0000256" key="5">
    <source>
        <dbReference type="ARBA" id="ARBA00022723"/>
    </source>
</evidence>
<dbReference type="Gene3D" id="3.60.140.10">
    <property type="entry name" value="CNF1/YfiH-like putative cysteine hydrolases"/>
    <property type="match status" value="1"/>
</dbReference>
<comment type="catalytic activity">
    <reaction evidence="10">
        <text>S-methyl-5'-thioadenosine + phosphate = 5-(methylsulfanyl)-alpha-D-ribose 1-phosphate + adenine</text>
        <dbReference type="Rhea" id="RHEA:11852"/>
        <dbReference type="ChEBI" id="CHEBI:16708"/>
        <dbReference type="ChEBI" id="CHEBI:17509"/>
        <dbReference type="ChEBI" id="CHEBI:43474"/>
        <dbReference type="ChEBI" id="CHEBI:58533"/>
        <dbReference type="EC" id="2.4.2.28"/>
    </reaction>
    <physiologicalReaction direction="left-to-right" evidence="10">
        <dbReference type="Rhea" id="RHEA:11853"/>
    </physiologicalReaction>
</comment>
<evidence type="ECO:0000256" key="2">
    <source>
        <dbReference type="ARBA" id="ARBA00003215"/>
    </source>
</evidence>
<evidence type="ECO:0000256" key="8">
    <source>
        <dbReference type="ARBA" id="ARBA00047989"/>
    </source>
</evidence>
<dbReference type="RefSeq" id="WP_106999913.1">
    <property type="nucleotide sequence ID" value="NZ_PYLO01000001.1"/>
</dbReference>
<sequence>MALTYIQKTVHPTPITLHESNGVAYFTFPLLEQTRMVRHAFSTRLGGASKGYFSTMNFSLTRGDNRDDVLENYRKMARILGTDVSKMVLSHQTHTTNIRLVTEADAGKGIWRERDYENIDGLITNVPGLTLVTFFADCVPLYFVDPVHHAIGLSHSGWKGTVHRMGQKTIEAMGEAFGTKPEDLCVCIGPSICRDCYEVSEDVADAFKEEFGAEISQDDSTSCYSWNGKSILMNKGNGKYQLDLWGANRRVLLNAGILPEHLAVTNVCTKCNPDLLYSHRVMGDKRGNLAAFLSLK</sequence>
<dbReference type="InterPro" id="IPR003730">
    <property type="entry name" value="Cu_polyphenol_OxRdtase"/>
</dbReference>
<evidence type="ECO:0000256" key="6">
    <source>
        <dbReference type="ARBA" id="ARBA00022801"/>
    </source>
</evidence>
<proteinExistence type="inferred from homology"/>
<name>A0A2T3FTY8_9CLOT</name>
<protein>
    <recommendedName>
        <fullName evidence="11">Purine nucleoside phosphorylase</fullName>
    </recommendedName>
</protein>
<comment type="catalytic activity">
    <reaction evidence="9">
        <text>adenosine + phosphate = alpha-D-ribose 1-phosphate + adenine</text>
        <dbReference type="Rhea" id="RHEA:27642"/>
        <dbReference type="ChEBI" id="CHEBI:16335"/>
        <dbReference type="ChEBI" id="CHEBI:16708"/>
        <dbReference type="ChEBI" id="CHEBI:43474"/>
        <dbReference type="ChEBI" id="CHEBI:57720"/>
        <dbReference type="EC" id="2.4.2.1"/>
    </reaction>
    <physiologicalReaction direction="left-to-right" evidence="9">
        <dbReference type="Rhea" id="RHEA:27643"/>
    </physiologicalReaction>
</comment>
<evidence type="ECO:0000313" key="12">
    <source>
        <dbReference type="EMBL" id="PST38721.1"/>
    </source>
</evidence>
<comment type="similarity">
    <text evidence="3 11">Belongs to the purine nucleoside phosphorylase YfiH/LACC1 family.</text>
</comment>
<evidence type="ECO:0000256" key="11">
    <source>
        <dbReference type="RuleBase" id="RU361274"/>
    </source>
</evidence>
<evidence type="ECO:0000256" key="7">
    <source>
        <dbReference type="ARBA" id="ARBA00022833"/>
    </source>
</evidence>
<keyword evidence="5" id="KW-0479">Metal-binding</keyword>
<keyword evidence="4" id="KW-0808">Transferase</keyword>
<evidence type="ECO:0000256" key="4">
    <source>
        <dbReference type="ARBA" id="ARBA00022679"/>
    </source>
</evidence>
<accession>A0A2T3FTY8</accession>
<dbReference type="PANTHER" id="PTHR30616:SF2">
    <property type="entry name" value="PURINE NUCLEOSIDE PHOSPHORYLASE LACC1"/>
    <property type="match status" value="1"/>
</dbReference>
<dbReference type="InterPro" id="IPR011324">
    <property type="entry name" value="Cytotoxic_necrot_fac-like_cat"/>
</dbReference>
<evidence type="ECO:0000256" key="10">
    <source>
        <dbReference type="ARBA" id="ARBA00049893"/>
    </source>
</evidence>
<dbReference type="GO" id="GO:0005507">
    <property type="term" value="F:copper ion binding"/>
    <property type="evidence" value="ECO:0007669"/>
    <property type="project" value="TreeGrafter"/>
</dbReference>
<keyword evidence="13" id="KW-1185">Reference proteome</keyword>
<keyword evidence="7" id="KW-0862">Zinc</keyword>
<comment type="catalytic activity">
    <reaction evidence="1">
        <text>inosine + phosphate = alpha-D-ribose 1-phosphate + hypoxanthine</text>
        <dbReference type="Rhea" id="RHEA:27646"/>
        <dbReference type="ChEBI" id="CHEBI:17368"/>
        <dbReference type="ChEBI" id="CHEBI:17596"/>
        <dbReference type="ChEBI" id="CHEBI:43474"/>
        <dbReference type="ChEBI" id="CHEBI:57720"/>
        <dbReference type="EC" id="2.4.2.1"/>
    </reaction>
    <physiologicalReaction direction="left-to-right" evidence="1">
        <dbReference type="Rhea" id="RHEA:27647"/>
    </physiologicalReaction>
</comment>
<dbReference type="PANTHER" id="PTHR30616">
    <property type="entry name" value="UNCHARACTERIZED PROTEIN YFIH"/>
    <property type="match status" value="1"/>
</dbReference>
<dbReference type="GO" id="GO:0016787">
    <property type="term" value="F:hydrolase activity"/>
    <property type="evidence" value="ECO:0007669"/>
    <property type="project" value="UniProtKB-KW"/>
</dbReference>
<dbReference type="EMBL" id="PYLO01000001">
    <property type="protein sequence ID" value="PST38721.1"/>
    <property type="molecule type" value="Genomic_DNA"/>
</dbReference>
<keyword evidence="6" id="KW-0378">Hydrolase</keyword>
<dbReference type="Proteomes" id="UP000241048">
    <property type="component" value="Unassembled WGS sequence"/>
</dbReference>
<dbReference type="InterPro" id="IPR038371">
    <property type="entry name" value="Cu_polyphenol_OxRdtase_sf"/>
</dbReference>